<evidence type="ECO:0000256" key="7">
    <source>
        <dbReference type="ARBA" id="ARBA00023239"/>
    </source>
</evidence>
<keyword evidence="13" id="KW-1185">Reference proteome</keyword>
<comment type="pathway">
    <text evidence="3 8">Metabolic intermediate biosynthesis; chorismate biosynthesis; chorismate from D-erythrose 4-phosphate and phosphoenolpyruvate: step 3/7.</text>
</comment>
<dbReference type="EC" id="4.2.1.10" evidence="6 8"/>
<dbReference type="CDD" id="cd00466">
    <property type="entry name" value="DHQase_II"/>
    <property type="match status" value="1"/>
</dbReference>
<comment type="catalytic activity">
    <reaction evidence="1 8">
        <text>3-dehydroquinate = 3-dehydroshikimate + H2O</text>
        <dbReference type="Rhea" id="RHEA:21096"/>
        <dbReference type="ChEBI" id="CHEBI:15377"/>
        <dbReference type="ChEBI" id="CHEBI:16630"/>
        <dbReference type="ChEBI" id="CHEBI:32364"/>
        <dbReference type="EC" id="4.2.1.10"/>
    </reaction>
</comment>
<feature type="binding site" evidence="8 10">
    <location>
        <position position="84"/>
    </location>
    <ligand>
        <name>substrate</name>
    </ligand>
</feature>
<evidence type="ECO:0000256" key="10">
    <source>
        <dbReference type="PIRSR" id="PIRSR001399-2"/>
    </source>
</evidence>
<sequence>MKIQIINGPNLNLLGRREPEIYGNESFVTFFERLRMRYPEVDLSYFQSNSEGELVSQIQRAGFEADFIILNGAGYTHTSVAMADAIALIPAPVVEVHISNIYAREEFRQHSLTAHNCVGVITGLGLEGYSLAIDYCLRSDK</sequence>
<proteinExistence type="inferred from homology"/>
<evidence type="ECO:0000256" key="11">
    <source>
        <dbReference type="PIRSR" id="PIRSR001399-3"/>
    </source>
</evidence>
<dbReference type="PROSITE" id="PS01029">
    <property type="entry name" value="DEHYDROQUINASE_II"/>
    <property type="match status" value="1"/>
</dbReference>
<name>A0A6N6RMD1_9FLAO</name>
<dbReference type="Gene3D" id="3.40.50.9100">
    <property type="entry name" value="Dehydroquinase, class II"/>
    <property type="match status" value="1"/>
</dbReference>
<dbReference type="InterPro" id="IPR001874">
    <property type="entry name" value="DHquinase_II"/>
</dbReference>
<dbReference type="GO" id="GO:0003855">
    <property type="term" value="F:3-dehydroquinate dehydratase activity"/>
    <property type="evidence" value="ECO:0007669"/>
    <property type="project" value="UniProtKB-UniRule"/>
</dbReference>
<evidence type="ECO:0000256" key="8">
    <source>
        <dbReference type="HAMAP-Rule" id="MF_00169"/>
    </source>
</evidence>
<dbReference type="AlphaFoldDB" id="A0A6N6RMD1"/>
<evidence type="ECO:0000313" key="13">
    <source>
        <dbReference type="Proteomes" id="UP000468650"/>
    </source>
</evidence>
<feature type="binding site" evidence="8 10">
    <location>
        <position position="77"/>
    </location>
    <ligand>
        <name>substrate</name>
    </ligand>
</feature>
<dbReference type="NCBIfam" id="TIGR01088">
    <property type="entry name" value="aroQ"/>
    <property type="match status" value="1"/>
</dbReference>
<feature type="site" description="Transition state stabilizer" evidence="8 11">
    <location>
        <position position="17"/>
    </location>
</feature>
<feature type="active site" description="Proton acceptor" evidence="8 9">
    <location>
        <position position="22"/>
    </location>
</feature>
<comment type="function">
    <text evidence="2 8">Catalyzes a trans-dehydration via an enolate intermediate.</text>
</comment>
<keyword evidence="8" id="KW-0057">Aromatic amino acid biosynthesis</keyword>
<dbReference type="PANTHER" id="PTHR21272:SF3">
    <property type="entry name" value="CATABOLIC 3-DEHYDROQUINASE"/>
    <property type="match status" value="1"/>
</dbReference>
<evidence type="ECO:0000256" key="6">
    <source>
        <dbReference type="ARBA" id="ARBA00012060"/>
    </source>
</evidence>
<feature type="binding site" evidence="8 10">
    <location>
        <begin position="98"/>
        <end position="99"/>
    </location>
    <ligand>
        <name>substrate</name>
    </ligand>
</feature>
<comment type="subunit">
    <text evidence="5 8">Homododecamer.</text>
</comment>
<protein>
    <recommendedName>
        <fullName evidence="6 8">3-dehydroquinate dehydratase</fullName>
        <shortName evidence="8">3-dehydroquinase</shortName>
        <ecNumber evidence="6 8">4.2.1.10</ecNumber>
    </recommendedName>
    <alternativeName>
        <fullName evidence="8">Type II DHQase</fullName>
    </alternativeName>
</protein>
<dbReference type="RefSeq" id="WP_151666489.1">
    <property type="nucleotide sequence ID" value="NZ_WBVO01000001.1"/>
</dbReference>
<dbReference type="InterPro" id="IPR018509">
    <property type="entry name" value="DHquinase_II_CS"/>
</dbReference>
<dbReference type="PIRSF" id="PIRSF001399">
    <property type="entry name" value="DHquinase_II"/>
    <property type="match status" value="1"/>
</dbReference>
<evidence type="ECO:0000256" key="4">
    <source>
        <dbReference type="ARBA" id="ARBA00011037"/>
    </source>
</evidence>
<reference evidence="12 13" key="1">
    <citation type="submission" date="2019-09" db="EMBL/GenBank/DDBJ databases">
        <title>Genomes of family Cryomorphaceae.</title>
        <authorList>
            <person name="Bowman J.P."/>
        </authorList>
    </citation>
    <scope>NUCLEOTIDE SEQUENCE [LARGE SCALE GENOMIC DNA]</scope>
    <source>
        <strain evidence="12 13">LMG 25704</strain>
    </source>
</reference>
<dbReference type="UniPathway" id="UPA00053">
    <property type="reaction ID" value="UER00086"/>
</dbReference>
<dbReference type="GO" id="GO:0009423">
    <property type="term" value="P:chorismate biosynthetic process"/>
    <property type="evidence" value="ECO:0007669"/>
    <property type="project" value="UniProtKB-UniRule"/>
</dbReference>
<evidence type="ECO:0000256" key="3">
    <source>
        <dbReference type="ARBA" id="ARBA00004902"/>
    </source>
</evidence>
<feature type="active site" description="Proton donor" evidence="8 9">
    <location>
        <position position="97"/>
    </location>
</feature>
<organism evidence="12 13">
    <name type="scientific">Phaeocystidibacter luteus</name>
    <dbReference type="NCBI Taxonomy" id="911197"/>
    <lineage>
        <taxon>Bacteria</taxon>
        <taxon>Pseudomonadati</taxon>
        <taxon>Bacteroidota</taxon>
        <taxon>Flavobacteriia</taxon>
        <taxon>Flavobacteriales</taxon>
        <taxon>Phaeocystidibacteraceae</taxon>
        <taxon>Phaeocystidibacter</taxon>
    </lineage>
</organism>
<keyword evidence="7 8" id="KW-0456">Lyase</keyword>
<dbReference type="SUPFAM" id="SSF52304">
    <property type="entry name" value="Type II 3-dehydroquinate dehydratase"/>
    <property type="match status" value="1"/>
</dbReference>
<gene>
    <name evidence="8 12" type="primary">aroQ</name>
    <name evidence="12" type="ORF">F8C67_02990</name>
</gene>
<comment type="similarity">
    <text evidence="4 8">Belongs to the type-II 3-dehydroquinase family.</text>
</comment>
<dbReference type="NCBIfam" id="NF003805">
    <property type="entry name" value="PRK05395.1-2"/>
    <property type="match status" value="1"/>
</dbReference>
<evidence type="ECO:0000256" key="1">
    <source>
        <dbReference type="ARBA" id="ARBA00001864"/>
    </source>
</evidence>
<dbReference type="OrthoDB" id="9790793at2"/>
<feature type="binding site" evidence="8 10">
    <location>
        <position position="108"/>
    </location>
    <ligand>
        <name>substrate</name>
    </ligand>
</feature>
<accession>A0A6N6RMD1</accession>
<evidence type="ECO:0000313" key="12">
    <source>
        <dbReference type="EMBL" id="KAB2814726.1"/>
    </source>
</evidence>
<evidence type="ECO:0000256" key="2">
    <source>
        <dbReference type="ARBA" id="ARBA00003924"/>
    </source>
</evidence>
<dbReference type="GO" id="GO:0008652">
    <property type="term" value="P:amino acid biosynthetic process"/>
    <property type="evidence" value="ECO:0007669"/>
    <property type="project" value="UniProtKB-KW"/>
</dbReference>
<feature type="binding site" evidence="8 10">
    <location>
        <position position="71"/>
    </location>
    <ligand>
        <name>substrate</name>
    </ligand>
</feature>
<dbReference type="GO" id="GO:0019631">
    <property type="term" value="P:quinate catabolic process"/>
    <property type="evidence" value="ECO:0007669"/>
    <property type="project" value="TreeGrafter"/>
</dbReference>
<dbReference type="HAMAP" id="MF_00169">
    <property type="entry name" value="AroQ"/>
    <property type="match status" value="1"/>
</dbReference>
<dbReference type="InterPro" id="IPR036441">
    <property type="entry name" value="DHquinase_II_sf"/>
</dbReference>
<dbReference type="Pfam" id="PF01220">
    <property type="entry name" value="DHquinase_II"/>
    <property type="match status" value="1"/>
</dbReference>
<dbReference type="GO" id="GO:0009073">
    <property type="term" value="P:aromatic amino acid family biosynthetic process"/>
    <property type="evidence" value="ECO:0007669"/>
    <property type="project" value="UniProtKB-KW"/>
</dbReference>
<dbReference type="EMBL" id="WBVO01000001">
    <property type="protein sequence ID" value="KAB2814726.1"/>
    <property type="molecule type" value="Genomic_DNA"/>
</dbReference>
<dbReference type="Proteomes" id="UP000468650">
    <property type="component" value="Unassembled WGS sequence"/>
</dbReference>
<evidence type="ECO:0000256" key="5">
    <source>
        <dbReference type="ARBA" id="ARBA00011193"/>
    </source>
</evidence>
<keyword evidence="8" id="KW-0028">Amino-acid biosynthesis</keyword>
<comment type="caution">
    <text evidence="12">The sequence shown here is derived from an EMBL/GenBank/DDBJ whole genome shotgun (WGS) entry which is preliminary data.</text>
</comment>
<evidence type="ECO:0000256" key="9">
    <source>
        <dbReference type="PIRSR" id="PIRSR001399-1"/>
    </source>
</evidence>
<dbReference type="PANTHER" id="PTHR21272">
    <property type="entry name" value="CATABOLIC 3-DEHYDROQUINASE"/>
    <property type="match status" value="1"/>
</dbReference>
<dbReference type="NCBIfam" id="NF003807">
    <property type="entry name" value="PRK05395.1-4"/>
    <property type="match status" value="1"/>
</dbReference>